<feature type="region of interest" description="Disordered" evidence="1">
    <location>
        <begin position="200"/>
        <end position="224"/>
    </location>
</feature>
<keyword evidence="2" id="KW-1133">Transmembrane helix</keyword>
<feature type="compositionally biased region" description="Basic and acidic residues" evidence="1">
    <location>
        <begin position="407"/>
        <end position="426"/>
    </location>
</feature>
<gene>
    <name evidence="3" type="ORF">EDL96_11100</name>
</gene>
<dbReference type="RefSeq" id="WP_123826096.1">
    <property type="nucleotide sequence ID" value="NZ_RKMF01000014.1"/>
</dbReference>
<feature type="transmembrane region" description="Helical" evidence="2">
    <location>
        <begin position="20"/>
        <end position="43"/>
    </location>
</feature>
<dbReference type="Proteomes" id="UP000270616">
    <property type="component" value="Unassembled WGS sequence"/>
</dbReference>
<protein>
    <submittedName>
        <fullName evidence="3">Uncharacterized protein</fullName>
    </submittedName>
</protein>
<feature type="compositionally biased region" description="Basic and acidic residues" evidence="1">
    <location>
        <begin position="442"/>
        <end position="455"/>
    </location>
</feature>
<feature type="region of interest" description="Disordered" evidence="1">
    <location>
        <begin position="254"/>
        <end position="455"/>
    </location>
</feature>
<proteinExistence type="predicted"/>
<feature type="transmembrane region" description="Helical" evidence="2">
    <location>
        <begin position="135"/>
        <end position="154"/>
    </location>
</feature>
<reference evidence="3 4" key="1">
    <citation type="submission" date="2018-10" db="EMBL/GenBank/DDBJ databases">
        <title>Kocuria sp. M5W7-7, whole genome shotgun sequence.</title>
        <authorList>
            <person name="Tuo L."/>
        </authorList>
    </citation>
    <scope>NUCLEOTIDE SEQUENCE [LARGE SCALE GENOMIC DNA]</scope>
    <source>
        <strain evidence="3 4">M5W7-7</strain>
    </source>
</reference>
<feature type="transmembrane region" description="Helical" evidence="2">
    <location>
        <begin position="160"/>
        <end position="183"/>
    </location>
</feature>
<keyword evidence="2" id="KW-0812">Transmembrane</keyword>
<sequence length="469" mass="51110">MARSVRGRVQHGTLPSWPPLRIRAVVNGLSLILFGAGLLYLAWGLLDFTVYDARRTAMVPRVLAVWLAVGLPVGALSIGLHLVLTAVTASDRLLLSHGAASWDPGEFDDILRGVRIRNWRPRPGGRLGAVSAKTLGWIPVQTPVTLAPLALGALTTVGLMIWLATGYGAAALILLLTLAWIGWRATRAWGALRDFRADRGLRGTQPTAPRDQRPMRASTGVVVTADEAWDDDDGYVHPRRTDPYQREQELRRAMADDGPARTRPAGNDVTVEATQPLDEYFSDGAEDPTAPIPLYRDPAPSRGDSGTTVQSEGRVPSLASSGEEGASREAETSAVRRPLLRRRKAARDNGDEPSQVVLVDRSAERAKQARMRKYGQETAGDSRPERTSRGNGAPVDSGRPGRGRGRGLKDYFGERVTADPTIREPGPDGGRNARRTGAPSKTEAEREIYERRDEASSIFGYVLKRRKND</sequence>
<comment type="caution">
    <text evidence="3">The sequence shown here is derived from an EMBL/GenBank/DDBJ whole genome shotgun (WGS) entry which is preliminary data.</text>
</comment>
<keyword evidence="2" id="KW-0472">Membrane</keyword>
<dbReference type="OrthoDB" id="285364at2"/>
<evidence type="ECO:0000313" key="3">
    <source>
        <dbReference type="EMBL" id="ROZ62226.1"/>
    </source>
</evidence>
<evidence type="ECO:0000256" key="2">
    <source>
        <dbReference type="SAM" id="Phobius"/>
    </source>
</evidence>
<evidence type="ECO:0000256" key="1">
    <source>
        <dbReference type="SAM" id="MobiDB-lite"/>
    </source>
</evidence>
<name>A0A3N4A1U3_9MICC</name>
<dbReference type="AlphaFoldDB" id="A0A3N4A1U3"/>
<organism evidence="3 4">
    <name type="scientific">Kocuria soli</name>
    <dbReference type="NCBI Taxonomy" id="2485125"/>
    <lineage>
        <taxon>Bacteria</taxon>
        <taxon>Bacillati</taxon>
        <taxon>Actinomycetota</taxon>
        <taxon>Actinomycetes</taxon>
        <taxon>Micrococcales</taxon>
        <taxon>Micrococcaceae</taxon>
        <taxon>Kocuria</taxon>
    </lineage>
</organism>
<accession>A0A3N4A1U3</accession>
<evidence type="ECO:0000313" key="4">
    <source>
        <dbReference type="Proteomes" id="UP000270616"/>
    </source>
</evidence>
<keyword evidence="4" id="KW-1185">Reference proteome</keyword>
<dbReference type="EMBL" id="RKMF01000014">
    <property type="protein sequence ID" value="ROZ62226.1"/>
    <property type="molecule type" value="Genomic_DNA"/>
</dbReference>
<feature type="transmembrane region" description="Helical" evidence="2">
    <location>
        <begin position="63"/>
        <end position="87"/>
    </location>
</feature>